<dbReference type="InterPro" id="IPR002587">
    <property type="entry name" value="Myo-inos-1-P_Synthase"/>
</dbReference>
<organism evidence="8 9">
    <name type="scientific">Mycena rosella</name>
    <name type="common">Pink bonnet</name>
    <name type="synonym">Agaricus rosellus</name>
    <dbReference type="NCBI Taxonomy" id="1033263"/>
    <lineage>
        <taxon>Eukaryota</taxon>
        <taxon>Fungi</taxon>
        <taxon>Dikarya</taxon>
        <taxon>Basidiomycota</taxon>
        <taxon>Agaricomycotina</taxon>
        <taxon>Agaricomycetes</taxon>
        <taxon>Agaricomycetidae</taxon>
        <taxon>Agaricales</taxon>
        <taxon>Marasmiineae</taxon>
        <taxon>Mycenaceae</taxon>
        <taxon>Mycena</taxon>
    </lineage>
</organism>
<evidence type="ECO:0000256" key="1">
    <source>
        <dbReference type="ARBA" id="ARBA00000113"/>
    </source>
</evidence>
<dbReference type="Gene3D" id="3.30.2360.10">
    <property type="entry name" value="Glyceraldehyde-3-phosphate dehydrogenase-like domain"/>
    <property type="match status" value="1"/>
</dbReference>
<comment type="catalytic activity">
    <reaction evidence="1">
        <text>D-glucose 6-phosphate = 1D-myo-inositol 3-phosphate</text>
        <dbReference type="Rhea" id="RHEA:10716"/>
        <dbReference type="ChEBI" id="CHEBI:58401"/>
        <dbReference type="ChEBI" id="CHEBI:61548"/>
        <dbReference type="EC" id="5.5.1.4"/>
    </reaction>
</comment>
<dbReference type="PANTHER" id="PTHR11510">
    <property type="entry name" value="MYO-INOSITOL-1 PHOSPHATE SYNTHASE"/>
    <property type="match status" value="1"/>
</dbReference>
<evidence type="ECO:0000256" key="6">
    <source>
        <dbReference type="ARBA" id="ARBA00022550"/>
    </source>
</evidence>
<dbReference type="SUPFAM" id="SSF55347">
    <property type="entry name" value="Glyceraldehyde-3-phosphate dehydrogenase-like, C-terminal domain"/>
    <property type="match status" value="1"/>
</dbReference>
<proteinExistence type="inferred from homology"/>
<sequence length="132" mass="14888">MFRPRLNAVTNIIVVTKYVPAVGDSKRAIDDYYSEIFCGGRSNINILNECEYRKLDSSAADTKFTALYPVLSLRSYMLKAPLVKPGTEVVNSLNRQRNAPETFLKAYIGLGGKYRLVVRDTYLVESRQMGIV</sequence>
<keyword evidence="9" id="KW-1185">Reference proteome</keyword>
<dbReference type="EMBL" id="JARKIE010000053">
    <property type="protein sequence ID" value="KAJ7692206.1"/>
    <property type="molecule type" value="Genomic_DNA"/>
</dbReference>
<evidence type="ECO:0000256" key="5">
    <source>
        <dbReference type="ARBA" id="ARBA00012125"/>
    </source>
</evidence>
<dbReference type="InterPro" id="IPR036291">
    <property type="entry name" value="NAD(P)-bd_dom_sf"/>
</dbReference>
<dbReference type="EC" id="5.5.1.4" evidence="5"/>
<evidence type="ECO:0000259" key="7">
    <source>
        <dbReference type="Pfam" id="PF01658"/>
    </source>
</evidence>
<dbReference type="Pfam" id="PF01658">
    <property type="entry name" value="Inos-1-P_synth"/>
    <property type="match status" value="1"/>
</dbReference>
<dbReference type="AlphaFoldDB" id="A0AAD7DIQ5"/>
<evidence type="ECO:0000313" key="9">
    <source>
        <dbReference type="Proteomes" id="UP001221757"/>
    </source>
</evidence>
<name>A0AAD7DIQ5_MYCRO</name>
<dbReference type="Proteomes" id="UP001221757">
    <property type="component" value="Unassembled WGS sequence"/>
</dbReference>
<dbReference type="InterPro" id="IPR013021">
    <property type="entry name" value="Myo-inos-1-P_Synthase_GAPDH"/>
</dbReference>
<comment type="cofactor">
    <cofactor evidence="2">
        <name>NAD(+)</name>
        <dbReference type="ChEBI" id="CHEBI:57540"/>
    </cofactor>
</comment>
<keyword evidence="6" id="KW-0398">Inositol biosynthesis</keyword>
<comment type="similarity">
    <text evidence="4">Belongs to the myo-inositol 1-phosphate synthase family.</text>
</comment>
<dbReference type="Gene3D" id="3.30.360.10">
    <property type="entry name" value="Dihydrodipicolinate Reductase, domain 2"/>
    <property type="match status" value="1"/>
</dbReference>
<comment type="pathway">
    <text evidence="3">Polyol metabolism; myo-inositol biosynthesis; myo-inositol from D-glucose 6-phosphate: step 1/2.</text>
</comment>
<comment type="caution">
    <text evidence="8">The sequence shown here is derived from an EMBL/GenBank/DDBJ whole genome shotgun (WGS) entry which is preliminary data.</text>
</comment>
<accession>A0AAD7DIQ5</accession>
<evidence type="ECO:0000313" key="8">
    <source>
        <dbReference type="EMBL" id="KAJ7692206.1"/>
    </source>
</evidence>
<gene>
    <name evidence="8" type="ORF">B0H17DRAFT_1133219</name>
</gene>
<evidence type="ECO:0000256" key="2">
    <source>
        <dbReference type="ARBA" id="ARBA00001911"/>
    </source>
</evidence>
<protein>
    <recommendedName>
        <fullName evidence="5">inositol-3-phosphate synthase</fullName>
        <ecNumber evidence="5">5.5.1.4</ecNumber>
    </recommendedName>
</protein>
<reference evidence="8" key="1">
    <citation type="submission" date="2023-03" db="EMBL/GenBank/DDBJ databases">
        <title>Massive genome expansion in bonnet fungi (Mycena s.s.) driven by repeated elements and novel gene families across ecological guilds.</title>
        <authorList>
            <consortium name="Lawrence Berkeley National Laboratory"/>
            <person name="Harder C.B."/>
            <person name="Miyauchi S."/>
            <person name="Viragh M."/>
            <person name="Kuo A."/>
            <person name="Thoen E."/>
            <person name="Andreopoulos B."/>
            <person name="Lu D."/>
            <person name="Skrede I."/>
            <person name="Drula E."/>
            <person name="Henrissat B."/>
            <person name="Morin E."/>
            <person name="Kohler A."/>
            <person name="Barry K."/>
            <person name="LaButti K."/>
            <person name="Morin E."/>
            <person name="Salamov A."/>
            <person name="Lipzen A."/>
            <person name="Mereny Z."/>
            <person name="Hegedus B."/>
            <person name="Baldrian P."/>
            <person name="Stursova M."/>
            <person name="Weitz H."/>
            <person name="Taylor A."/>
            <person name="Grigoriev I.V."/>
            <person name="Nagy L.G."/>
            <person name="Martin F."/>
            <person name="Kauserud H."/>
        </authorList>
    </citation>
    <scope>NUCLEOTIDE SEQUENCE</scope>
    <source>
        <strain evidence="8">CBHHK067</strain>
    </source>
</reference>
<dbReference type="Pfam" id="PF07994">
    <property type="entry name" value="NAD_binding_5"/>
    <property type="match status" value="1"/>
</dbReference>
<evidence type="ECO:0000256" key="4">
    <source>
        <dbReference type="ARBA" id="ARBA00010813"/>
    </source>
</evidence>
<dbReference type="GO" id="GO:0008654">
    <property type="term" value="P:phospholipid biosynthetic process"/>
    <property type="evidence" value="ECO:0007669"/>
    <property type="project" value="InterPro"/>
</dbReference>
<dbReference type="SUPFAM" id="SSF51735">
    <property type="entry name" value="NAD(P)-binding Rossmann-fold domains"/>
    <property type="match status" value="1"/>
</dbReference>
<feature type="domain" description="Myo-inositol-1-phosphate synthase GAPDH-like" evidence="7">
    <location>
        <begin position="13"/>
        <end position="51"/>
    </location>
</feature>
<dbReference type="GO" id="GO:0006021">
    <property type="term" value="P:inositol biosynthetic process"/>
    <property type="evidence" value="ECO:0007669"/>
    <property type="project" value="UniProtKB-KW"/>
</dbReference>
<evidence type="ECO:0000256" key="3">
    <source>
        <dbReference type="ARBA" id="ARBA00005117"/>
    </source>
</evidence>
<dbReference type="GO" id="GO:0004512">
    <property type="term" value="F:inositol-3-phosphate synthase activity"/>
    <property type="evidence" value="ECO:0007669"/>
    <property type="project" value="UniProtKB-EC"/>
</dbReference>